<dbReference type="Pfam" id="PF13347">
    <property type="entry name" value="MFS_2"/>
    <property type="match status" value="1"/>
</dbReference>
<gene>
    <name evidence="2" type="ORF">H8692_06325</name>
</gene>
<dbReference type="Proteomes" id="UP000610862">
    <property type="component" value="Unassembled WGS sequence"/>
</dbReference>
<dbReference type="Gene3D" id="1.20.1250.20">
    <property type="entry name" value="MFS general substrate transporter like domains"/>
    <property type="match status" value="2"/>
</dbReference>
<evidence type="ECO:0000313" key="2">
    <source>
        <dbReference type="EMBL" id="MBC8568367.1"/>
    </source>
</evidence>
<sequence>MENVRINRNSAHVPISVKIGYGLGGAGDSIPYNLFFTYFLFFLTDVAKVNPAIAGTISFIAILWDAVTAPIAGFLSDKSKNPRGRRRPWMFRSIWPLAIIVFLMFLPNEFTGLGQSIYYLLMAVLMWTFYTTYCVPYAALGAEVTHDYNERNTMRMIVGLFSYPFVALCNSGPMWIMAVLVPKGVDIKTCWCISGSLAAAIIILCCLICWFSTRGREDSAADLQREMEKQEKSQGFINTYKDIFRMKAYRNLIFTGLFYIIGYTLFSGIGVYMFTYCAHMTEVQQAAFWSIYTVIALCCTPISIIIANKIGSKKKTLFLFSIMFVINCVVFYFMGLSNFSQVIINGAVVALTTSAFWGLYYSTVYDCAEIDTFINGHHREGSIVACAQFVQKLGGAIATNAVGWLLSAFGYIGAAQQTQTSVHGILLIATLLPALFILISMIIFSKYPVNKKNHDALREALAKKEAGESYTTKDFTEIL</sequence>
<dbReference type="RefSeq" id="WP_187525265.1">
    <property type="nucleotide sequence ID" value="NZ_JACRTA010000002.1"/>
</dbReference>
<dbReference type="GO" id="GO:0008643">
    <property type="term" value="P:carbohydrate transport"/>
    <property type="evidence" value="ECO:0007669"/>
    <property type="project" value="InterPro"/>
</dbReference>
<feature type="transmembrane region" description="Helical" evidence="1">
    <location>
        <begin position="286"/>
        <end position="305"/>
    </location>
</feature>
<organism evidence="2 3">
    <name type="scientific">Lentihominibacter hominis</name>
    <dbReference type="NCBI Taxonomy" id="2763645"/>
    <lineage>
        <taxon>Bacteria</taxon>
        <taxon>Bacillati</taxon>
        <taxon>Bacillota</taxon>
        <taxon>Clostridia</taxon>
        <taxon>Peptostreptococcales</taxon>
        <taxon>Anaerovoracaceae</taxon>
        <taxon>Lentihominibacter</taxon>
    </lineage>
</organism>
<dbReference type="InterPro" id="IPR039672">
    <property type="entry name" value="MFS_2"/>
</dbReference>
<feature type="transmembrane region" description="Helical" evidence="1">
    <location>
        <begin position="89"/>
        <end position="106"/>
    </location>
</feature>
<dbReference type="SUPFAM" id="SSF103473">
    <property type="entry name" value="MFS general substrate transporter"/>
    <property type="match status" value="1"/>
</dbReference>
<comment type="caution">
    <text evidence="2">The sequence shown here is derived from an EMBL/GenBank/DDBJ whole genome shotgun (WGS) entry which is preliminary data.</text>
</comment>
<dbReference type="AlphaFoldDB" id="A0A926I9T4"/>
<proteinExistence type="predicted"/>
<feature type="transmembrane region" description="Helical" evidence="1">
    <location>
        <begin position="21"/>
        <end position="41"/>
    </location>
</feature>
<evidence type="ECO:0000256" key="1">
    <source>
        <dbReference type="SAM" id="Phobius"/>
    </source>
</evidence>
<accession>A0A926I9T4</accession>
<evidence type="ECO:0000313" key="3">
    <source>
        <dbReference type="Proteomes" id="UP000610862"/>
    </source>
</evidence>
<feature type="transmembrane region" description="Helical" evidence="1">
    <location>
        <begin position="118"/>
        <end position="140"/>
    </location>
</feature>
<keyword evidence="3" id="KW-1185">Reference proteome</keyword>
<reference evidence="2" key="1">
    <citation type="submission" date="2020-08" db="EMBL/GenBank/DDBJ databases">
        <title>Genome public.</title>
        <authorList>
            <person name="Liu C."/>
            <person name="Sun Q."/>
        </authorList>
    </citation>
    <scope>NUCLEOTIDE SEQUENCE</scope>
    <source>
        <strain evidence="2">NSJ-24</strain>
    </source>
</reference>
<keyword evidence="1" id="KW-1133">Transmembrane helix</keyword>
<protein>
    <submittedName>
        <fullName evidence="2">MFS transporter</fullName>
    </submittedName>
</protein>
<feature type="transmembrane region" description="Helical" evidence="1">
    <location>
        <begin position="252"/>
        <end position="274"/>
    </location>
</feature>
<dbReference type="PANTHER" id="PTHR11328:SF24">
    <property type="entry name" value="MAJOR FACILITATOR SUPERFAMILY (MFS) PROFILE DOMAIN-CONTAINING PROTEIN"/>
    <property type="match status" value="1"/>
</dbReference>
<feature type="transmembrane region" description="Helical" evidence="1">
    <location>
        <begin position="193"/>
        <end position="211"/>
    </location>
</feature>
<name>A0A926I9T4_9FIRM</name>
<dbReference type="EMBL" id="JACRTA010000002">
    <property type="protein sequence ID" value="MBC8568367.1"/>
    <property type="molecule type" value="Genomic_DNA"/>
</dbReference>
<dbReference type="InterPro" id="IPR036259">
    <property type="entry name" value="MFS_trans_sf"/>
</dbReference>
<feature type="transmembrane region" description="Helical" evidence="1">
    <location>
        <begin position="342"/>
        <end position="361"/>
    </location>
</feature>
<dbReference type="GO" id="GO:0015293">
    <property type="term" value="F:symporter activity"/>
    <property type="evidence" value="ECO:0007669"/>
    <property type="project" value="InterPro"/>
</dbReference>
<dbReference type="CDD" id="cd17332">
    <property type="entry name" value="MFS_MelB_like"/>
    <property type="match status" value="1"/>
</dbReference>
<feature type="transmembrane region" description="Helical" evidence="1">
    <location>
        <begin position="424"/>
        <end position="444"/>
    </location>
</feature>
<feature type="transmembrane region" description="Helical" evidence="1">
    <location>
        <begin position="53"/>
        <end position="77"/>
    </location>
</feature>
<feature type="transmembrane region" description="Helical" evidence="1">
    <location>
        <begin position="393"/>
        <end position="412"/>
    </location>
</feature>
<feature type="transmembrane region" description="Helical" evidence="1">
    <location>
        <begin position="317"/>
        <end position="336"/>
    </location>
</feature>
<keyword evidence="1" id="KW-0472">Membrane</keyword>
<dbReference type="GO" id="GO:0005886">
    <property type="term" value="C:plasma membrane"/>
    <property type="evidence" value="ECO:0007669"/>
    <property type="project" value="TreeGrafter"/>
</dbReference>
<keyword evidence="1" id="KW-0812">Transmembrane</keyword>
<dbReference type="PANTHER" id="PTHR11328">
    <property type="entry name" value="MAJOR FACILITATOR SUPERFAMILY DOMAIN-CONTAINING PROTEIN"/>
    <property type="match status" value="1"/>
</dbReference>
<feature type="transmembrane region" description="Helical" evidence="1">
    <location>
        <begin position="160"/>
        <end position="181"/>
    </location>
</feature>